<feature type="transmembrane region" description="Helical" evidence="7">
    <location>
        <begin position="177"/>
        <end position="197"/>
    </location>
</feature>
<evidence type="ECO:0000256" key="3">
    <source>
        <dbReference type="ARBA" id="ARBA00022475"/>
    </source>
</evidence>
<reference evidence="9 10" key="1">
    <citation type="submission" date="2023-07" db="EMBL/GenBank/DDBJ databases">
        <title>Comparative genomics of wheat-associated soil bacteria to identify genetic determinants of phenazine resistance.</title>
        <authorList>
            <person name="Mouncey N."/>
        </authorList>
    </citation>
    <scope>NUCLEOTIDE SEQUENCE [LARGE SCALE GENOMIC DNA]</scope>
    <source>
        <strain evidence="9 10">B2I6</strain>
    </source>
</reference>
<evidence type="ECO:0000259" key="8">
    <source>
        <dbReference type="Pfam" id="PF09335"/>
    </source>
</evidence>
<dbReference type="InterPro" id="IPR032818">
    <property type="entry name" value="DedA-like"/>
</dbReference>
<comment type="caution">
    <text evidence="9">The sequence shown here is derived from an EMBL/GenBank/DDBJ whole genome shotgun (WGS) entry which is preliminary data.</text>
</comment>
<comment type="similarity">
    <text evidence="2 7">Belongs to the DedA family.</text>
</comment>
<evidence type="ECO:0000256" key="4">
    <source>
        <dbReference type="ARBA" id="ARBA00022692"/>
    </source>
</evidence>
<dbReference type="PANTHER" id="PTHR30353:SF0">
    <property type="entry name" value="TRANSMEMBRANE PROTEIN"/>
    <property type="match status" value="1"/>
</dbReference>
<evidence type="ECO:0000256" key="7">
    <source>
        <dbReference type="RuleBase" id="RU367016"/>
    </source>
</evidence>
<dbReference type="EMBL" id="JAUSWV010000002">
    <property type="protein sequence ID" value="MDQ0578510.1"/>
    <property type="molecule type" value="Genomic_DNA"/>
</dbReference>
<feature type="domain" description="VTT" evidence="8">
    <location>
        <begin position="67"/>
        <end position="197"/>
    </location>
</feature>
<keyword evidence="4 7" id="KW-0812">Transmembrane</keyword>
<evidence type="ECO:0000256" key="1">
    <source>
        <dbReference type="ARBA" id="ARBA00004651"/>
    </source>
</evidence>
<dbReference type="PANTHER" id="PTHR30353">
    <property type="entry name" value="INNER MEMBRANE PROTEIN DEDA-RELATED"/>
    <property type="match status" value="1"/>
</dbReference>
<evidence type="ECO:0000256" key="5">
    <source>
        <dbReference type="ARBA" id="ARBA00022989"/>
    </source>
</evidence>
<name>A0ABU0NHD4_STRRH</name>
<organism evidence="9 10">
    <name type="scientific">Streptomyces rishiriensis</name>
    <dbReference type="NCBI Taxonomy" id="68264"/>
    <lineage>
        <taxon>Bacteria</taxon>
        <taxon>Bacillati</taxon>
        <taxon>Actinomycetota</taxon>
        <taxon>Actinomycetes</taxon>
        <taxon>Kitasatosporales</taxon>
        <taxon>Streptomycetaceae</taxon>
        <taxon>Streptomyces</taxon>
    </lineage>
</organism>
<feature type="transmembrane region" description="Helical" evidence="7">
    <location>
        <begin position="42"/>
        <end position="67"/>
    </location>
</feature>
<evidence type="ECO:0000256" key="6">
    <source>
        <dbReference type="ARBA" id="ARBA00023136"/>
    </source>
</evidence>
<sequence length="243" mass="25256">MSGATISLHPASGRTTKGLSTMTTAVHLSSQLAVNVLDARSLLSAFGVLGVGVVLFAETGLLIGFFLPGDSLLFTAGLLCTGSADRGLRLSLAPLLVAAAVGALAGAQCGYLLGRRAGGALLARSRSARLREGADRAEELLERYGYAKAIVLARFVPVVRTVLNPMAGALRVPVRTFTVWQVTGGLVWSLGLTLAGYALGSSVPNVDRYLLPIVAVIVAVSLIPVASEVYRSRRDAKVKEGRG</sequence>
<dbReference type="InterPro" id="IPR032816">
    <property type="entry name" value="VTT_dom"/>
</dbReference>
<protein>
    <submittedName>
        <fullName evidence="9">Membrane-associated protein</fullName>
    </submittedName>
</protein>
<dbReference type="Pfam" id="PF09335">
    <property type="entry name" value="VTT_dom"/>
    <property type="match status" value="1"/>
</dbReference>
<feature type="transmembrane region" description="Helical" evidence="7">
    <location>
        <begin position="209"/>
        <end position="230"/>
    </location>
</feature>
<accession>A0ABU0NHD4</accession>
<feature type="transmembrane region" description="Helical" evidence="7">
    <location>
        <begin position="92"/>
        <end position="114"/>
    </location>
</feature>
<keyword evidence="10" id="KW-1185">Reference proteome</keyword>
<gene>
    <name evidence="9" type="ORF">QF030_000688</name>
</gene>
<keyword evidence="5 7" id="KW-1133">Transmembrane helix</keyword>
<evidence type="ECO:0000256" key="2">
    <source>
        <dbReference type="ARBA" id="ARBA00010792"/>
    </source>
</evidence>
<keyword evidence="6 7" id="KW-0472">Membrane</keyword>
<evidence type="ECO:0000313" key="10">
    <source>
        <dbReference type="Proteomes" id="UP001230654"/>
    </source>
</evidence>
<keyword evidence="3 7" id="KW-1003">Cell membrane</keyword>
<proteinExistence type="inferred from homology"/>
<comment type="subcellular location">
    <subcellularLocation>
        <location evidence="1 7">Cell membrane</location>
        <topology evidence="1 7">Multi-pass membrane protein</topology>
    </subcellularLocation>
</comment>
<dbReference type="Proteomes" id="UP001230654">
    <property type="component" value="Unassembled WGS sequence"/>
</dbReference>
<evidence type="ECO:0000313" key="9">
    <source>
        <dbReference type="EMBL" id="MDQ0578510.1"/>
    </source>
</evidence>